<name>A0ABM4CLR6_HYDVU</name>
<protein>
    <submittedName>
        <fullName evidence="3">Protein phosphatase 1 regulatory subunit 3C-B</fullName>
    </submittedName>
</protein>
<feature type="domain" description="CBM21" evidence="1">
    <location>
        <begin position="114"/>
        <end position="216"/>
    </location>
</feature>
<dbReference type="InterPro" id="IPR038175">
    <property type="entry name" value="CBM21_dom_sf"/>
</dbReference>
<dbReference type="RefSeq" id="XP_065662735.1">
    <property type="nucleotide sequence ID" value="XM_065806663.1"/>
</dbReference>
<dbReference type="Pfam" id="PF03370">
    <property type="entry name" value="CBM_21"/>
    <property type="match status" value="1"/>
</dbReference>
<proteinExistence type="predicted"/>
<sequence length="233" mass="27083">MLANRNCCSYSFAPFKNFHKCASRNFNENTNLFCAINEATLKHKSSDRKKKKVCFADEKGGILCHIKFLPKLREECSDNKSYAIKLSDHSTWSFLRGITYQKSVFREELLMKNNLCVLTYGTVENKYIFGLVAVKHCISYKTVHARITLNKWKTFRDIICKLTQHQNALKFDCYFFLTSMNGQKFSEIQELIEFAICSKNKDEQSWDNNEEKNYSFVGEHLVRGESGGLVENN</sequence>
<evidence type="ECO:0000313" key="2">
    <source>
        <dbReference type="Proteomes" id="UP001652625"/>
    </source>
</evidence>
<dbReference type="PANTHER" id="PTHR12307">
    <property type="entry name" value="PROTEIN PHOSPHATASE 1 REGULATORY SUBUNIT"/>
    <property type="match status" value="1"/>
</dbReference>
<dbReference type="Gene3D" id="2.60.40.2440">
    <property type="entry name" value="Carbohydrate binding type-21 domain"/>
    <property type="match status" value="1"/>
</dbReference>
<gene>
    <name evidence="3" type="primary">LOC124810836</name>
</gene>
<evidence type="ECO:0000259" key="1">
    <source>
        <dbReference type="Pfam" id="PF03370"/>
    </source>
</evidence>
<organism evidence="2 3">
    <name type="scientific">Hydra vulgaris</name>
    <name type="common">Hydra</name>
    <name type="synonym">Hydra attenuata</name>
    <dbReference type="NCBI Taxonomy" id="6087"/>
    <lineage>
        <taxon>Eukaryota</taxon>
        <taxon>Metazoa</taxon>
        <taxon>Cnidaria</taxon>
        <taxon>Hydrozoa</taxon>
        <taxon>Hydroidolina</taxon>
        <taxon>Anthoathecata</taxon>
        <taxon>Aplanulata</taxon>
        <taxon>Hydridae</taxon>
        <taxon>Hydra</taxon>
    </lineage>
</organism>
<evidence type="ECO:0000313" key="3">
    <source>
        <dbReference type="RefSeq" id="XP_065662735.1"/>
    </source>
</evidence>
<reference evidence="3" key="1">
    <citation type="submission" date="2025-08" db="UniProtKB">
        <authorList>
            <consortium name="RefSeq"/>
        </authorList>
    </citation>
    <scope>IDENTIFICATION</scope>
</reference>
<dbReference type="GeneID" id="124810836"/>
<dbReference type="PANTHER" id="PTHR12307:SF36">
    <property type="entry name" value="GLYCOGEN-BINDING SUBUNIT 76A"/>
    <property type="match status" value="1"/>
</dbReference>
<keyword evidence="2" id="KW-1185">Reference proteome</keyword>
<dbReference type="InterPro" id="IPR050782">
    <property type="entry name" value="PP1_regulatory_subunit_3"/>
</dbReference>
<accession>A0ABM4CLR6</accession>
<dbReference type="InterPro" id="IPR005036">
    <property type="entry name" value="CBM21_dom"/>
</dbReference>
<dbReference type="Proteomes" id="UP001652625">
    <property type="component" value="Chromosome 09"/>
</dbReference>